<protein>
    <submittedName>
        <fullName evidence="2">Uncharacterized protein</fullName>
    </submittedName>
</protein>
<feature type="region of interest" description="Disordered" evidence="1">
    <location>
        <begin position="65"/>
        <end position="97"/>
    </location>
</feature>
<comment type="caution">
    <text evidence="2">The sequence shown here is derived from an EMBL/GenBank/DDBJ whole genome shotgun (WGS) entry which is preliminary data.</text>
</comment>
<accession>A0ABD0PFX6</accession>
<gene>
    <name evidence="2" type="ORF">M9458_033278</name>
</gene>
<dbReference type="AlphaFoldDB" id="A0ABD0PFX6"/>
<name>A0ABD0PFX6_CIRMR</name>
<sequence>MNDLAILVLLLEQGVRSLEYHTKDFAFLANLTHYLDRCLCSLVAYVEWVLVSCISQLAVDFVDDDTSPTLDPEPSPASPRFTDGEPETSATNEPLPSGVTVLRIAPEPELITSDQLREPASSYVTVEVTVDPAHCTSTEGEQTQDSEDFNYNEDIYADMPPPILPSSELSIDPEPSVCPDLSACLDFYPPSLFCLIHSSLPHPTAHPQPTICVVGLPWVCQFPSASWLEDPSSPSPASDPAAPPRLLSPLSPIGQLAPPGSLVPLAPPWLVVDPQVSTPPALVIIS</sequence>
<keyword evidence="3" id="KW-1185">Reference proteome</keyword>
<evidence type="ECO:0000313" key="3">
    <source>
        <dbReference type="Proteomes" id="UP001529510"/>
    </source>
</evidence>
<evidence type="ECO:0000313" key="2">
    <source>
        <dbReference type="EMBL" id="KAL0172967.1"/>
    </source>
</evidence>
<proteinExistence type="predicted"/>
<reference evidence="2 3" key="1">
    <citation type="submission" date="2024-05" db="EMBL/GenBank/DDBJ databases">
        <title>Genome sequencing and assembly of Indian major carp, Cirrhinus mrigala (Hamilton, 1822).</title>
        <authorList>
            <person name="Mohindra V."/>
            <person name="Chowdhury L.M."/>
            <person name="Lal K."/>
            <person name="Jena J.K."/>
        </authorList>
    </citation>
    <scope>NUCLEOTIDE SEQUENCE [LARGE SCALE GENOMIC DNA]</scope>
    <source>
        <strain evidence="2">CM1030</strain>
        <tissue evidence="2">Blood</tissue>
    </source>
</reference>
<evidence type="ECO:0000256" key="1">
    <source>
        <dbReference type="SAM" id="MobiDB-lite"/>
    </source>
</evidence>
<dbReference type="EMBL" id="JAMKFB020000016">
    <property type="protein sequence ID" value="KAL0172967.1"/>
    <property type="molecule type" value="Genomic_DNA"/>
</dbReference>
<dbReference type="Proteomes" id="UP001529510">
    <property type="component" value="Unassembled WGS sequence"/>
</dbReference>
<organism evidence="2 3">
    <name type="scientific">Cirrhinus mrigala</name>
    <name type="common">Mrigala</name>
    <dbReference type="NCBI Taxonomy" id="683832"/>
    <lineage>
        <taxon>Eukaryota</taxon>
        <taxon>Metazoa</taxon>
        <taxon>Chordata</taxon>
        <taxon>Craniata</taxon>
        <taxon>Vertebrata</taxon>
        <taxon>Euteleostomi</taxon>
        <taxon>Actinopterygii</taxon>
        <taxon>Neopterygii</taxon>
        <taxon>Teleostei</taxon>
        <taxon>Ostariophysi</taxon>
        <taxon>Cypriniformes</taxon>
        <taxon>Cyprinidae</taxon>
        <taxon>Labeoninae</taxon>
        <taxon>Labeonini</taxon>
        <taxon>Cirrhinus</taxon>
    </lineage>
</organism>